<feature type="binding site" evidence="6 9">
    <location>
        <begin position="138"/>
        <end position="140"/>
    </location>
    <ligand>
        <name>substrate</name>
    </ligand>
</feature>
<comment type="miscellaneous">
    <text evidence="6">In the reaction, the free carboxyl group of octanoic acid is attached via an amide linkage to the epsilon-amino group of a specific lysine residue of lipoyl domains of lipoate-dependent enzymes.</text>
</comment>
<dbReference type="UniPathway" id="UPA00538">
    <property type="reaction ID" value="UER00592"/>
</dbReference>
<feature type="binding site" evidence="6 9">
    <location>
        <begin position="71"/>
        <end position="78"/>
    </location>
    <ligand>
        <name>substrate</name>
    </ligand>
</feature>
<comment type="function">
    <text evidence="5 6 7">Catalyzes the transfer of endogenously produced octanoic acid from octanoyl-acyl-carrier-protein onto the lipoyl domains of lipoate-dependent enzymes. Lipoyl-ACP can also act as a substrate although octanoyl-ACP is likely to be the physiological substrate.</text>
</comment>
<dbReference type="NCBIfam" id="NF010922">
    <property type="entry name" value="PRK14342.1"/>
    <property type="match status" value="1"/>
</dbReference>
<dbReference type="SUPFAM" id="SSF55681">
    <property type="entry name" value="Class II aaRS and biotin synthetases"/>
    <property type="match status" value="1"/>
</dbReference>
<dbReference type="EC" id="2.3.1.181" evidence="6 7"/>
<evidence type="ECO:0000256" key="4">
    <source>
        <dbReference type="ARBA" id="ARBA00023315"/>
    </source>
</evidence>
<evidence type="ECO:0000256" key="10">
    <source>
        <dbReference type="PIRSR" id="PIRSR016262-3"/>
    </source>
</evidence>
<sequence length="233" mass="25176">MTDTPLIIRQLDTIDYAPCWQAMKAFTDARRPDTPDELWVLEHPPVFTLGQAGKPEHVLNPGDIPLVQTDRGGQVTYHGPGQTVIYLLIDIARLGIGARALVTGIEQAIVDMLAGCGIDAASKPDAPGVYVQGAKIASLGLRIRHGRSYHGLSLNRDMDMTAFQRINPCGYIGQPMTSLARLKADSDRARTEDALLAALRARLALPADAARLSALPAPPATLHSEQHTLEEHP</sequence>
<dbReference type="STRING" id="391936.S7S_13690"/>
<comment type="similarity">
    <text evidence="6 7">Belongs to the LipB family.</text>
</comment>
<feature type="domain" description="BPL/LPL catalytic" evidence="11">
    <location>
        <begin position="32"/>
        <end position="207"/>
    </location>
</feature>
<keyword evidence="2 6" id="KW-0963">Cytoplasm</keyword>
<dbReference type="GO" id="GO:0033819">
    <property type="term" value="F:lipoyl(octanoyl) transferase activity"/>
    <property type="evidence" value="ECO:0007669"/>
    <property type="project" value="UniProtKB-EC"/>
</dbReference>
<protein>
    <recommendedName>
        <fullName evidence="6 7">Octanoyltransferase</fullName>
        <ecNumber evidence="6 7">2.3.1.181</ecNumber>
    </recommendedName>
    <alternativeName>
        <fullName evidence="6">Lipoate-protein ligase B</fullName>
    </alternativeName>
    <alternativeName>
        <fullName evidence="6">Lipoyl/octanoyl transferase</fullName>
    </alternativeName>
    <alternativeName>
        <fullName evidence="6">Octanoyl-[acyl-carrier-protein]-protein N-octanoyltransferase</fullName>
    </alternativeName>
</protein>
<dbReference type="HAMAP" id="MF_00013">
    <property type="entry name" value="LipB"/>
    <property type="match status" value="1"/>
</dbReference>
<reference evidence="12 13" key="1">
    <citation type="journal article" date="2012" name="J. Bacteriol.">
        <title>Genome sequence of an alkane-degrading bacterium, Alcanivorax pacificus type strain W11-5, isolated from deep sea sediment.</title>
        <authorList>
            <person name="Lai Q."/>
            <person name="Shao Z."/>
        </authorList>
    </citation>
    <scope>NUCLEOTIDE SEQUENCE [LARGE SCALE GENOMIC DNA]</scope>
    <source>
        <strain evidence="12 13">W11-5</strain>
    </source>
</reference>
<evidence type="ECO:0000256" key="2">
    <source>
        <dbReference type="ARBA" id="ARBA00022490"/>
    </source>
</evidence>
<evidence type="ECO:0000313" key="13">
    <source>
        <dbReference type="Proteomes" id="UP000006764"/>
    </source>
</evidence>
<dbReference type="PIRSF" id="PIRSF016262">
    <property type="entry name" value="LPLase"/>
    <property type="match status" value="1"/>
</dbReference>
<comment type="catalytic activity">
    <reaction evidence="6 7">
        <text>octanoyl-[ACP] + L-lysyl-[protein] = N(6)-octanoyl-L-lysyl-[protein] + holo-[ACP] + H(+)</text>
        <dbReference type="Rhea" id="RHEA:17665"/>
        <dbReference type="Rhea" id="RHEA-COMP:9636"/>
        <dbReference type="Rhea" id="RHEA-COMP:9685"/>
        <dbReference type="Rhea" id="RHEA-COMP:9752"/>
        <dbReference type="Rhea" id="RHEA-COMP:9928"/>
        <dbReference type="ChEBI" id="CHEBI:15378"/>
        <dbReference type="ChEBI" id="CHEBI:29969"/>
        <dbReference type="ChEBI" id="CHEBI:64479"/>
        <dbReference type="ChEBI" id="CHEBI:78463"/>
        <dbReference type="ChEBI" id="CHEBI:78809"/>
        <dbReference type="EC" id="2.3.1.181"/>
    </reaction>
</comment>
<dbReference type="FunFam" id="3.30.930.10:FF:000020">
    <property type="entry name" value="Octanoyltransferase"/>
    <property type="match status" value="1"/>
</dbReference>
<dbReference type="OrthoDB" id="9787061at2"/>
<dbReference type="PANTHER" id="PTHR10993:SF7">
    <property type="entry name" value="LIPOYLTRANSFERASE 2, MITOCHONDRIAL-RELATED"/>
    <property type="match status" value="1"/>
</dbReference>
<gene>
    <name evidence="6" type="primary">lipB</name>
    <name evidence="12" type="ORF">S7S_13690</name>
</gene>
<evidence type="ECO:0000256" key="5">
    <source>
        <dbReference type="ARBA" id="ARBA00024732"/>
    </source>
</evidence>
<evidence type="ECO:0000256" key="8">
    <source>
        <dbReference type="PIRSR" id="PIRSR016262-1"/>
    </source>
</evidence>
<evidence type="ECO:0000256" key="3">
    <source>
        <dbReference type="ARBA" id="ARBA00022679"/>
    </source>
</evidence>
<dbReference type="InterPro" id="IPR020605">
    <property type="entry name" value="Octanoyltransferase_CS"/>
</dbReference>
<dbReference type="InterPro" id="IPR045864">
    <property type="entry name" value="aa-tRNA-synth_II/BPL/LPL"/>
</dbReference>
<feature type="active site" description="Acyl-thioester intermediate" evidence="6 8">
    <location>
        <position position="169"/>
    </location>
</feature>
<organism evidence="12 13">
    <name type="scientific">Isoalcanivorax pacificus W11-5</name>
    <dbReference type="NCBI Taxonomy" id="391936"/>
    <lineage>
        <taxon>Bacteria</taxon>
        <taxon>Pseudomonadati</taxon>
        <taxon>Pseudomonadota</taxon>
        <taxon>Gammaproteobacteria</taxon>
        <taxon>Oceanospirillales</taxon>
        <taxon>Alcanivoracaceae</taxon>
        <taxon>Isoalcanivorax</taxon>
    </lineage>
</organism>
<dbReference type="HOGENOM" id="CLU_035168_3_1_6"/>
<evidence type="ECO:0000256" key="9">
    <source>
        <dbReference type="PIRSR" id="PIRSR016262-2"/>
    </source>
</evidence>
<keyword evidence="4 6" id="KW-0012">Acyltransferase</keyword>
<dbReference type="PROSITE" id="PS01313">
    <property type="entry name" value="LIPB"/>
    <property type="match status" value="1"/>
</dbReference>
<evidence type="ECO:0000256" key="6">
    <source>
        <dbReference type="HAMAP-Rule" id="MF_00013"/>
    </source>
</evidence>
<evidence type="ECO:0000256" key="7">
    <source>
        <dbReference type="PIRNR" id="PIRNR016262"/>
    </source>
</evidence>
<dbReference type="GO" id="GO:0005737">
    <property type="term" value="C:cytoplasm"/>
    <property type="evidence" value="ECO:0007669"/>
    <property type="project" value="UniProtKB-SubCell"/>
</dbReference>
<evidence type="ECO:0000256" key="1">
    <source>
        <dbReference type="ARBA" id="ARBA00004821"/>
    </source>
</evidence>
<dbReference type="Gene3D" id="3.30.930.10">
    <property type="entry name" value="Bira Bifunctional Protein, Domain 2"/>
    <property type="match status" value="1"/>
</dbReference>
<proteinExistence type="inferred from homology"/>
<dbReference type="NCBIfam" id="TIGR00214">
    <property type="entry name" value="lipB"/>
    <property type="match status" value="1"/>
</dbReference>
<dbReference type="PANTHER" id="PTHR10993">
    <property type="entry name" value="OCTANOYLTRANSFERASE"/>
    <property type="match status" value="1"/>
</dbReference>
<dbReference type="CDD" id="cd16444">
    <property type="entry name" value="LipB"/>
    <property type="match status" value="1"/>
</dbReference>
<keyword evidence="13" id="KW-1185">Reference proteome</keyword>
<evidence type="ECO:0000259" key="11">
    <source>
        <dbReference type="PROSITE" id="PS51733"/>
    </source>
</evidence>
<comment type="pathway">
    <text evidence="1 6 7">Protein modification; protein lipoylation via endogenous pathway; protein N(6)-(lipoyl)lysine from octanoyl-[acyl-carrier-protein]: step 1/2.</text>
</comment>
<dbReference type="Pfam" id="PF21948">
    <property type="entry name" value="LplA-B_cat"/>
    <property type="match status" value="1"/>
</dbReference>
<dbReference type="GO" id="GO:0009249">
    <property type="term" value="P:protein lipoylation"/>
    <property type="evidence" value="ECO:0007669"/>
    <property type="project" value="InterPro"/>
</dbReference>
<comment type="subcellular location">
    <subcellularLocation>
        <location evidence="6">Cytoplasm</location>
    </subcellularLocation>
</comment>
<dbReference type="InterPro" id="IPR000544">
    <property type="entry name" value="Octanoyltransferase"/>
</dbReference>
<dbReference type="KEGG" id="apac:S7S_13690"/>
<dbReference type="AlphaFoldDB" id="A0A0B4XQS6"/>
<dbReference type="InterPro" id="IPR004143">
    <property type="entry name" value="BPL_LPL_catalytic"/>
</dbReference>
<name>A0A0B4XQS6_9GAMM</name>
<feature type="binding site" evidence="6 9">
    <location>
        <begin position="151"/>
        <end position="153"/>
    </location>
    <ligand>
        <name>substrate</name>
    </ligand>
</feature>
<evidence type="ECO:0000313" key="12">
    <source>
        <dbReference type="EMBL" id="AJD49150.1"/>
    </source>
</evidence>
<keyword evidence="3 6" id="KW-0808">Transferase</keyword>
<accession>A0A0B4XQS6</accession>
<dbReference type="Proteomes" id="UP000006764">
    <property type="component" value="Chromosome"/>
</dbReference>
<feature type="site" description="Lowers pKa of active site Cys" evidence="6 10">
    <location>
        <position position="135"/>
    </location>
</feature>
<dbReference type="EMBL" id="CP004387">
    <property type="protein sequence ID" value="AJD49150.1"/>
    <property type="molecule type" value="Genomic_DNA"/>
</dbReference>
<dbReference type="PROSITE" id="PS51733">
    <property type="entry name" value="BPL_LPL_CATALYTIC"/>
    <property type="match status" value="1"/>
</dbReference>
<dbReference type="RefSeq" id="WP_008734130.1">
    <property type="nucleotide sequence ID" value="NZ_CP004387.1"/>
</dbReference>